<feature type="domain" description="G-protein coupled receptors family 1 profile" evidence="10">
    <location>
        <begin position="1"/>
        <end position="272"/>
    </location>
</feature>
<comment type="caution">
    <text evidence="12">The sequence shown here is derived from an EMBL/GenBank/DDBJ whole genome shotgun (WGS) entry which is preliminary data.</text>
</comment>
<evidence type="ECO:0000256" key="9">
    <source>
        <dbReference type="SAM" id="SignalP"/>
    </source>
</evidence>
<dbReference type="AlphaFoldDB" id="A0A819BVS9"/>
<keyword evidence="7" id="KW-0807">Transducer</keyword>
<keyword evidence="5 8" id="KW-0472">Membrane</keyword>
<evidence type="ECO:0000256" key="4">
    <source>
        <dbReference type="ARBA" id="ARBA00023040"/>
    </source>
</evidence>
<evidence type="ECO:0000256" key="5">
    <source>
        <dbReference type="ARBA" id="ARBA00023136"/>
    </source>
</evidence>
<dbReference type="CDD" id="cd00637">
    <property type="entry name" value="7tm_classA_rhodopsin-like"/>
    <property type="match status" value="1"/>
</dbReference>
<dbReference type="PROSITE" id="PS50262">
    <property type="entry name" value="G_PROTEIN_RECEP_F1_2"/>
    <property type="match status" value="1"/>
</dbReference>
<keyword evidence="6" id="KW-0675">Receptor</keyword>
<dbReference type="Gene3D" id="1.20.1070.10">
    <property type="entry name" value="Rhodopsin 7-helix transmembrane proteins"/>
    <property type="match status" value="1"/>
</dbReference>
<evidence type="ECO:0000256" key="8">
    <source>
        <dbReference type="SAM" id="Phobius"/>
    </source>
</evidence>
<keyword evidence="4" id="KW-0297">G-protein coupled receptor</keyword>
<organism evidence="12 13">
    <name type="scientific">Adineta steineri</name>
    <dbReference type="NCBI Taxonomy" id="433720"/>
    <lineage>
        <taxon>Eukaryota</taxon>
        <taxon>Metazoa</taxon>
        <taxon>Spiralia</taxon>
        <taxon>Gnathifera</taxon>
        <taxon>Rotifera</taxon>
        <taxon>Eurotatoria</taxon>
        <taxon>Bdelloidea</taxon>
        <taxon>Adinetida</taxon>
        <taxon>Adinetidae</taxon>
        <taxon>Adineta</taxon>
    </lineage>
</organism>
<feature type="transmembrane region" description="Helical" evidence="8">
    <location>
        <begin position="120"/>
        <end position="143"/>
    </location>
</feature>
<evidence type="ECO:0000256" key="1">
    <source>
        <dbReference type="ARBA" id="ARBA00004141"/>
    </source>
</evidence>
<dbReference type="PANTHER" id="PTHR45695">
    <property type="entry name" value="LEUCOKININ RECEPTOR-RELATED"/>
    <property type="match status" value="1"/>
</dbReference>
<feature type="signal peptide" evidence="9">
    <location>
        <begin position="1"/>
        <end position="17"/>
    </location>
</feature>
<gene>
    <name evidence="12" type="ORF">OKA104_LOCUS18484</name>
    <name evidence="11" type="ORF">VCS650_LOCUS35165</name>
</gene>
<proteinExistence type="predicted"/>
<dbReference type="GO" id="GO:0004930">
    <property type="term" value="F:G protein-coupled receptor activity"/>
    <property type="evidence" value="ECO:0007669"/>
    <property type="project" value="UniProtKB-KW"/>
</dbReference>
<evidence type="ECO:0000256" key="7">
    <source>
        <dbReference type="ARBA" id="ARBA00023224"/>
    </source>
</evidence>
<feature type="transmembrane region" description="Helical" evidence="8">
    <location>
        <begin position="41"/>
        <end position="60"/>
    </location>
</feature>
<evidence type="ECO:0000256" key="2">
    <source>
        <dbReference type="ARBA" id="ARBA00022692"/>
    </source>
</evidence>
<name>A0A819BVS9_9BILA</name>
<keyword evidence="2 8" id="KW-0812">Transmembrane</keyword>
<dbReference type="GO" id="GO:0005886">
    <property type="term" value="C:plasma membrane"/>
    <property type="evidence" value="ECO:0007669"/>
    <property type="project" value="TreeGrafter"/>
</dbReference>
<dbReference type="OrthoDB" id="10054157at2759"/>
<dbReference type="Proteomes" id="UP000663881">
    <property type="component" value="Unassembled WGS sequence"/>
</dbReference>
<dbReference type="SUPFAM" id="SSF81321">
    <property type="entry name" value="Family A G protein-coupled receptor-like"/>
    <property type="match status" value="1"/>
</dbReference>
<comment type="subcellular location">
    <subcellularLocation>
        <location evidence="1">Membrane</location>
        <topology evidence="1">Multi-pass membrane protein</topology>
    </subcellularLocation>
</comment>
<evidence type="ECO:0000313" key="13">
    <source>
        <dbReference type="Proteomes" id="UP000663881"/>
    </source>
</evidence>
<sequence length="301" mass="34094">MGNCVGILLFMLPTVVGLIIGKNGTETYLWWCKLTYYCGDVGFALSILTLCLASIDRYHATSRNVLRRQRSSMKVAKISSLVVILTSLLLPIPDLLYYYIDNSFGEPMCINVSAIYYIYYSYFVSITVYSMGPLILLIIFGILTYHNLKSIQHVTPHERMAVTNVGTAGHSISNFTGAPNNDNNNHVIIDQQNRQKKMNISKQRIDGQFSMMLILQILCFSIATLPVCIKFAYSTITMNYPKSDMSQAIEGLFTAITYVLSSTPFCISFYVYYVSSSTYRRNVKKILWKKRQAQISPTVRA</sequence>
<dbReference type="PANTHER" id="PTHR45695:SF9">
    <property type="entry name" value="LEUCOKININ RECEPTOR"/>
    <property type="match status" value="1"/>
</dbReference>
<dbReference type="InterPro" id="IPR017452">
    <property type="entry name" value="GPCR_Rhodpsn_7TM"/>
</dbReference>
<evidence type="ECO:0000256" key="6">
    <source>
        <dbReference type="ARBA" id="ARBA00023170"/>
    </source>
</evidence>
<dbReference type="Proteomes" id="UP000663891">
    <property type="component" value="Unassembled WGS sequence"/>
</dbReference>
<feature type="transmembrane region" description="Helical" evidence="8">
    <location>
        <begin position="253"/>
        <end position="275"/>
    </location>
</feature>
<evidence type="ECO:0000313" key="11">
    <source>
        <dbReference type="EMBL" id="CAF1376565.1"/>
    </source>
</evidence>
<feature type="chain" id="PRO_5035692630" description="G-protein coupled receptors family 1 profile domain-containing protein" evidence="9">
    <location>
        <begin position="18"/>
        <end position="301"/>
    </location>
</feature>
<feature type="transmembrane region" description="Helical" evidence="8">
    <location>
        <begin position="81"/>
        <end position="100"/>
    </location>
</feature>
<keyword evidence="3 8" id="KW-1133">Transmembrane helix</keyword>
<dbReference type="EMBL" id="CAJOAY010001148">
    <property type="protein sequence ID" value="CAF3801069.1"/>
    <property type="molecule type" value="Genomic_DNA"/>
</dbReference>
<feature type="transmembrane region" description="Helical" evidence="8">
    <location>
        <begin position="212"/>
        <end position="233"/>
    </location>
</feature>
<reference evidence="12" key="1">
    <citation type="submission" date="2021-02" db="EMBL/GenBank/DDBJ databases">
        <authorList>
            <person name="Nowell W R."/>
        </authorList>
    </citation>
    <scope>NUCLEOTIDE SEQUENCE</scope>
</reference>
<dbReference type="EMBL" id="CAJNON010000779">
    <property type="protein sequence ID" value="CAF1376565.1"/>
    <property type="molecule type" value="Genomic_DNA"/>
</dbReference>
<evidence type="ECO:0000259" key="10">
    <source>
        <dbReference type="PROSITE" id="PS50262"/>
    </source>
</evidence>
<protein>
    <recommendedName>
        <fullName evidence="10">G-protein coupled receptors family 1 profile domain-containing protein</fullName>
    </recommendedName>
</protein>
<evidence type="ECO:0000256" key="3">
    <source>
        <dbReference type="ARBA" id="ARBA00022989"/>
    </source>
</evidence>
<evidence type="ECO:0000313" key="12">
    <source>
        <dbReference type="EMBL" id="CAF3801069.1"/>
    </source>
</evidence>
<accession>A0A819BVS9</accession>
<keyword evidence="9" id="KW-0732">Signal</keyword>
<dbReference type="Pfam" id="PF00001">
    <property type="entry name" value="7tm_1"/>
    <property type="match status" value="1"/>
</dbReference>
<dbReference type="InterPro" id="IPR000276">
    <property type="entry name" value="GPCR_Rhodpsn"/>
</dbReference>